<evidence type="ECO:0000256" key="3">
    <source>
        <dbReference type="ARBA" id="ARBA00022989"/>
    </source>
</evidence>
<evidence type="ECO:0000313" key="7">
    <source>
        <dbReference type="EMBL" id="KIC71046.1"/>
    </source>
</evidence>
<dbReference type="InterPro" id="IPR001902">
    <property type="entry name" value="SLC26A/SulP_fam"/>
</dbReference>
<feature type="transmembrane region" description="Helical" evidence="5">
    <location>
        <begin position="119"/>
        <end position="140"/>
    </location>
</feature>
<reference evidence="7 8" key="1">
    <citation type="journal article" date="2014" name="Mol. Biol. Evol.">
        <title>Massive expansion of Ubiquitination-related gene families within the Chlamydiae.</title>
        <authorList>
            <person name="Domman D."/>
            <person name="Collingro A."/>
            <person name="Lagkouvardos I."/>
            <person name="Gehre L."/>
            <person name="Weinmaier T."/>
            <person name="Rattei T."/>
            <person name="Subtil A."/>
            <person name="Horn M."/>
        </authorList>
    </citation>
    <scope>NUCLEOTIDE SEQUENCE [LARGE SCALE GENOMIC DNA]</scope>
    <source>
        <strain evidence="7 8">EI2</strain>
    </source>
</reference>
<evidence type="ECO:0000256" key="4">
    <source>
        <dbReference type="ARBA" id="ARBA00023136"/>
    </source>
</evidence>
<accession>A0A0C1JKC0</accession>
<evidence type="ECO:0000256" key="5">
    <source>
        <dbReference type="SAM" id="Phobius"/>
    </source>
</evidence>
<feature type="transmembrane region" description="Helical" evidence="5">
    <location>
        <begin position="191"/>
        <end position="217"/>
    </location>
</feature>
<dbReference type="GO" id="GO:0016020">
    <property type="term" value="C:membrane"/>
    <property type="evidence" value="ECO:0007669"/>
    <property type="project" value="UniProtKB-SubCell"/>
</dbReference>
<evidence type="ECO:0000313" key="8">
    <source>
        <dbReference type="Proteomes" id="UP000031465"/>
    </source>
</evidence>
<name>A0A0C1JKC0_9BACT</name>
<evidence type="ECO:0000256" key="1">
    <source>
        <dbReference type="ARBA" id="ARBA00004141"/>
    </source>
</evidence>
<dbReference type="Gene3D" id="3.30.750.24">
    <property type="entry name" value="STAS domain"/>
    <property type="match status" value="1"/>
</dbReference>
<dbReference type="CDD" id="cd07042">
    <property type="entry name" value="STAS_SulP_like_sulfate_transporter"/>
    <property type="match status" value="1"/>
</dbReference>
<feature type="transmembrane region" description="Helical" evidence="5">
    <location>
        <begin position="396"/>
        <end position="415"/>
    </location>
</feature>
<feature type="transmembrane region" description="Helical" evidence="5">
    <location>
        <begin position="90"/>
        <end position="107"/>
    </location>
</feature>
<evidence type="ECO:0000256" key="2">
    <source>
        <dbReference type="ARBA" id="ARBA00022692"/>
    </source>
</evidence>
<feature type="transmembrane region" description="Helical" evidence="5">
    <location>
        <begin position="370"/>
        <end position="389"/>
    </location>
</feature>
<feature type="transmembrane region" description="Helical" evidence="5">
    <location>
        <begin position="332"/>
        <end position="350"/>
    </location>
</feature>
<dbReference type="InterPro" id="IPR011547">
    <property type="entry name" value="SLC26A/SulP_dom"/>
</dbReference>
<dbReference type="InterPro" id="IPR002645">
    <property type="entry name" value="STAS_dom"/>
</dbReference>
<dbReference type="Pfam" id="PF00916">
    <property type="entry name" value="Sulfate_transp"/>
    <property type="match status" value="1"/>
</dbReference>
<feature type="transmembrane region" description="Helical" evidence="5">
    <location>
        <begin position="49"/>
        <end position="78"/>
    </location>
</feature>
<protein>
    <submittedName>
        <fullName evidence="7">Putative sulfate transport protein</fullName>
    </submittedName>
</protein>
<dbReference type="InterPro" id="IPR036513">
    <property type="entry name" value="STAS_dom_sf"/>
</dbReference>
<dbReference type="Proteomes" id="UP000031465">
    <property type="component" value="Unassembled WGS sequence"/>
</dbReference>
<feature type="transmembrane region" description="Helical" evidence="5">
    <location>
        <begin position="229"/>
        <end position="250"/>
    </location>
</feature>
<comment type="caution">
    <text evidence="7">The sequence shown here is derived from an EMBL/GenBank/DDBJ whole genome shotgun (WGS) entry which is preliminary data.</text>
</comment>
<dbReference type="PANTHER" id="PTHR11814">
    <property type="entry name" value="SULFATE TRANSPORTER"/>
    <property type="match status" value="1"/>
</dbReference>
<keyword evidence="3 5" id="KW-1133">Transmembrane helix</keyword>
<comment type="subcellular location">
    <subcellularLocation>
        <location evidence="1">Membrane</location>
        <topology evidence="1">Multi-pass membrane protein</topology>
    </subcellularLocation>
</comment>
<proteinExistence type="predicted"/>
<feature type="transmembrane region" description="Helical" evidence="5">
    <location>
        <begin position="292"/>
        <end position="311"/>
    </location>
</feature>
<dbReference type="PATRIC" id="fig|362787.3.peg.1762"/>
<feature type="domain" description="STAS" evidence="6">
    <location>
        <begin position="479"/>
        <end position="601"/>
    </location>
</feature>
<dbReference type="AlphaFoldDB" id="A0A0C1JKC0"/>
<gene>
    <name evidence="7" type="primary">hvsT1</name>
    <name evidence="7" type="ORF">DB44_EW00180</name>
</gene>
<dbReference type="Pfam" id="PF01740">
    <property type="entry name" value="STAS"/>
    <property type="match status" value="1"/>
</dbReference>
<keyword evidence="4 5" id="KW-0472">Membrane</keyword>
<dbReference type="PROSITE" id="PS50801">
    <property type="entry name" value="STAS"/>
    <property type="match status" value="1"/>
</dbReference>
<feature type="transmembrane region" description="Helical" evidence="5">
    <location>
        <begin position="152"/>
        <end position="171"/>
    </location>
</feature>
<dbReference type="GO" id="GO:0055085">
    <property type="term" value="P:transmembrane transport"/>
    <property type="evidence" value="ECO:0007669"/>
    <property type="project" value="InterPro"/>
</dbReference>
<dbReference type="EMBL" id="JSAN01000120">
    <property type="protein sequence ID" value="KIC71046.1"/>
    <property type="molecule type" value="Genomic_DNA"/>
</dbReference>
<feature type="transmembrane region" description="Helical" evidence="5">
    <location>
        <begin position="427"/>
        <end position="456"/>
    </location>
</feature>
<dbReference type="SUPFAM" id="SSF52091">
    <property type="entry name" value="SpoIIaa-like"/>
    <property type="match status" value="1"/>
</dbReference>
<organism evidence="7 8">
    <name type="scientific">Candidatus Protochlamydia amoebophila</name>
    <dbReference type="NCBI Taxonomy" id="362787"/>
    <lineage>
        <taxon>Bacteria</taxon>
        <taxon>Pseudomonadati</taxon>
        <taxon>Chlamydiota</taxon>
        <taxon>Chlamydiia</taxon>
        <taxon>Parachlamydiales</taxon>
        <taxon>Parachlamydiaceae</taxon>
        <taxon>Candidatus Protochlamydia</taxon>
    </lineage>
</organism>
<keyword evidence="2 5" id="KW-0812">Transmembrane</keyword>
<evidence type="ECO:0000259" key="6">
    <source>
        <dbReference type="PROSITE" id="PS50801"/>
    </source>
</evidence>
<sequence length="645" mass="70648">MTYLIMSHSHHDEVSLIAFKKDFEKYSWSAFRLDLLSGLSVSMLTVPQVMAYALVAGLPVSCGILASVFSAIVVAIFCSSRHLIVGPSNAIAILIQACISEILFTYYRDISGPEKEQLILQILSQLMLLVGAIQILAAFFKLGRLTHFVSHTVIIGYISGVALALVINQIFPLLGMPVPRHLSSLYEMSVYILTHLTTINWPTALIGVTCLSLLLILRRIDRKLPSGAIVLAIVALVAYFFGYIYNYFIVNEYQFFNWEYIGKIMEPIALVGETNGEGLIPNWGLPYFNTGIMNNLLPVAFAIALLSVMEATTASKSIAVKSGQHLSTNQEIFGVGLGNFFGAFIGAMPVSGSAARSSLNFENGAKTRLAAIVSSLTVALILFAFGFLIRHIPVAAFAALLVASASNIVNLKQLFVCLKATRSDAFVLILTILSCIFFRLDIAFYIGVIMSISLYLKKAAIPQLVEFTVDNEGVLHTIDHHHLQEPRSIRFIKVEGELFFGSADLFQAALKSITEDDTTTRVLILQLKNARDIDATTCLALQQLHHYLKSSGRHLIGCGLTHQIWDVLSDSGIIDIVGKSNLFIFDEKHPQLSVQKAFIRAHELLSIDTANISEIVPPITAMPMPEAISDSQVIDPSSIISPVAN</sequence>